<comment type="similarity">
    <text evidence="1">Belongs to the cystatin family.</text>
</comment>
<evidence type="ECO:0000256" key="2">
    <source>
        <dbReference type="ARBA" id="ARBA00022690"/>
    </source>
</evidence>
<dbReference type="PANTHER" id="PTHR46186">
    <property type="entry name" value="CYSTATIN"/>
    <property type="match status" value="1"/>
</dbReference>
<evidence type="ECO:0000256" key="1">
    <source>
        <dbReference type="ARBA" id="ARBA00009403"/>
    </source>
</evidence>
<keyword evidence="7" id="KW-0472">Membrane</keyword>
<dbReference type="GO" id="GO:0004869">
    <property type="term" value="F:cysteine-type endopeptidase inhibitor activity"/>
    <property type="evidence" value="ECO:0007669"/>
    <property type="project" value="UniProtKB-KW"/>
</dbReference>
<evidence type="ECO:0000313" key="10">
    <source>
        <dbReference type="Proteomes" id="UP000694420"/>
    </source>
</evidence>
<evidence type="ECO:0000256" key="6">
    <source>
        <dbReference type="SAM" id="MobiDB-lite"/>
    </source>
</evidence>
<dbReference type="AlphaFoldDB" id="A0A8C6YRR4"/>
<sequence>MASPASLPCSPLSSPGAAGARSCLGKQTGARAASSVGKRSWRWCSVLLRRHAQEADRAPRGGGRGAGRGRPAARSRPHCRCVRRARATTRAGLLAAAAVLLLLAGAALGAEQRPPMLVGAPAPVAHNDEGLQRALRFAMAQYNRESNDKYSSRVARIISAKRQIVAGIRYIIEVEIGRTNCPKSVPHLQDCAFHEAPGMAKRSTCNFVVYAVPWLNQTKLLKSTCQ</sequence>
<protein>
    <recommendedName>
        <fullName evidence="5">Egg-white cystatin</fullName>
    </recommendedName>
</protein>
<dbReference type="Proteomes" id="UP000694420">
    <property type="component" value="Unplaced"/>
</dbReference>
<dbReference type="InterPro" id="IPR046350">
    <property type="entry name" value="Cystatin_sf"/>
</dbReference>
<keyword evidence="2" id="KW-0646">Protease inhibitor</keyword>
<evidence type="ECO:0000259" key="8">
    <source>
        <dbReference type="SMART" id="SM00043"/>
    </source>
</evidence>
<organism evidence="9 10">
    <name type="scientific">Nothoprocta perdicaria</name>
    <name type="common">Chilean tinamou</name>
    <name type="synonym">Crypturus perdicarius</name>
    <dbReference type="NCBI Taxonomy" id="30464"/>
    <lineage>
        <taxon>Eukaryota</taxon>
        <taxon>Metazoa</taxon>
        <taxon>Chordata</taxon>
        <taxon>Craniata</taxon>
        <taxon>Vertebrata</taxon>
        <taxon>Euteleostomi</taxon>
        <taxon>Archelosauria</taxon>
        <taxon>Archosauria</taxon>
        <taxon>Dinosauria</taxon>
        <taxon>Saurischia</taxon>
        <taxon>Theropoda</taxon>
        <taxon>Coelurosauria</taxon>
        <taxon>Aves</taxon>
        <taxon>Palaeognathae</taxon>
        <taxon>Tinamiformes</taxon>
        <taxon>Tinamidae</taxon>
        <taxon>Nothoprocta</taxon>
    </lineage>
</organism>
<dbReference type="Ensembl" id="ENSNPET00000004202.1">
    <property type="protein sequence ID" value="ENSNPEP00000004106.1"/>
    <property type="gene ID" value="ENSNPEG00000003084.1"/>
</dbReference>
<dbReference type="GO" id="GO:0005737">
    <property type="term" value="C:cytoplasm"/>
    <property type="evidence" value="ECO:0007669"/>
    <property type="project" value="TreeGrafter"/>
</dbReference>
<dbReference type="Pfam" id="PF00031">
    <property type="entry name" value="Cystatin"/>
    <property type="match status" value="1"/>
</dbReference>
<keyword evidence="7" id="KW-0812">Transmembrane</keyword>
<dbReference type="GO" id="GO:0005615">
    <property type="term" value="C:extracellular space"/>
    <property type="evidence" value="ECO:0007669"/>
    <property type="project" value="TreeGrafter"/>
</dbReference>
<evidence type="ECO:0000256" key="5">
    <source>
        <dbReference type="ARBA" id="ARBA00078073"/>
    </source>
</evidence>
<dbReference type="InterPro" id="IPR000010">
    <property type="entry name" value="Cystatin_dom"/>
</dbReference>
<keyword evidence="7" id="KW-1133">Transmembrane helix</keyword>
<evidence type="ECO:0000256" key="4">
    <source>
        <dbReference type="ARBA" id="ARBA00023157"/>
    </source>
</evidence>
<reference evidence="9" key="1">
    <citation type="submission" date="2025-08" db="UniProtKB">
        <authorList>
            <consortium name="Ensembl"/>
        </authorList>
    </citation>
    <scope>IDENTIFICATION</scope>
</reference>
<dbReference type="SMART" id="SM00043">
    <property type="entry name" value="CY"/>
    <property type="match status" value="1"/>
</dbReference>
<reference evidence="9" key="2">
    <citation type="submission" date="2025-09" db="UniProtKB">
        <authorList>
            <consortium name="Ensembl"/>
        </authorList>
    </citation>
    <scope>IDENTIFICATION</scope>
</reference>
<dbReference type="Gene3D" id="3.10.450.10">
    <property type="match status" value="1"/>
</dbReference>
<name>A0A8C6YRR4_NOTPE</name>
<gene>
    <name evidence="9" type="primary">LOC112949346</name>
</gene>
<proteinExistence type="inferred from homology"/>
<keyword evidence="4" id="KW-1015">Disulfide bond</keyword>
<dbReference type="FunFam" id="3.10.450.10:FF:000004">
    <property type="entry name" value="Cystatin C"/>
    <property type="match status" value="1"/>
</dbReference>
<dbReference type="PANTHER" id="PTHR46186:SF2">
    <property type="entry name" value="CYSTATIN"/>
    <property type="match status" value="1"/>
</dbReference>
<keyword evidence="10" id="KW-1185">Reference proteome</keyword>
<feature type="region of interest" description="Disordered" evidence="6">
    <location>
        <begin position="54"/>
        <end position="78"/>
    </location>
</feature>
<accession>A0A8C6YRR4</accession>
<evidence type="ECO:0000256" key="3">
    <source>
        <dbReference type="ARBA" id="ARBA00022704"/>
    </source>
</evidence>
<feature type="domain" description="Cystatin" evidence="8">
    <location>
        <begin position="116"/>
        <end position="226"/>
    </location>
</feature>
<keyword evidence="3" id="KW-0789">Thiol protease inhibitor</keyword>
<evidence type="ECO:0000256" key="7">
    <source>
        <dbReference type="SAM" id="Phobius"/>
    </source>
</evidence>
<dbReference type="SUPFAM" id="SSF54403">
    <property type="entry name" value="Cystatin/monellin"/>
    <property type="match status" value="1"/>
</dbReference>
<dbReference type="CDD" id="cd00042">
    <property type="entry name" value="CY"/>
    <property type="match status" value="1"/>
</dbReference>
<dbReference type="GO" id="GO:0031982">
    <property type="term" value="C:vesicle"/>
    <property type="evidence" value="ECO:0007669"/>
    <property type="project" value="TreeGrafter"/>
</dbReference>
<feature type="transmembrane region" description="Helical" evidence="7">
    <location>
        <begin position="91"/>
        <end position="110"/>
    </location>
</feature>
<evidence type="ECO:0000313" key="9">
    <source>
        <dbReference type="Ensembl" id="ENSNPEP00000004106.1"/>
    </source>
</evidence>